<feature type="transmembrane region" description="Helical" evidence="8">
    <location>
        <begin position="30"/>
        <end position="53"/>
    </location>
</feature>
<keyword evidence="2" id="KW-1003">Cell membrane</keyword>
<evidence type="ECO:0000256" key="1">
    <source>
        <dbReference type="ARBA" id="ARBA00004651"/>
    </source>
</evidence>
<keyword evidence="10" id="KW-1185">Reference proteome</keyword>
<protein>
    <submittedName>
        <fullName evidence="9">DUF2029 domain-containing protein</fullName>
    </submittedName>
</protein>
<dbReference type="Pfam" id="PF09594">
    <property type="entry name" value="GT87"/>
    <property type="match status" value="1"/>
</dbReference>
<proteinExistence type="inferred from homology"/>
<evidence type="ECO:0000256" key="5">
    <source>
        <dbReference type="ARBA" id="ARBA00022989"/>
    </source>
</evidence>
<feature type="transmembrane region" description="Helical" evidence="8">
    <location>
        <begin position="139"/>
        <end position="169"/>
    </location>
</feature>
<feature type="transmembrane region" description="Helical" evidence="8">
    <location>
        <begin position="109"/>
        <end position="127"/>
    </location>
</feature>
<evidence type="ECO:0000256" key="3">
    <source>
        <dbReference type="ARBA" id="ARBA00022679"/>
    </source>
</evidence>
<dbReference type="RefSeq" id="WP_138671522.1">
    <property type="nucleotide sequence ID" value="NZ_VCKY01000178.1"/>
</dbReference>
<keyword evidence="5 8" id="KW-1133">Transmembrane helix</keyword>
<evidence type="ECO:0000313" key="10">
    <source>
        <dbReference type="Proteomes" id="UP000309128"/>
    </source>
</evidence>
<name>A0A5S4F3Y3_9ACTN</name>
<feature type="transmembrane region" description="Helical" evidence="8">
    <location>
        <begin position="363"/>
        <end position="383"/>
    </location>
</feature>
<comment type="similarity">
    <text evidence="7">Belongs to the glycosyltransferase 87 family.</text>
</comment>
<evidence type="ECO:0000256" key="6">
    <source>
        <dbReference type="ARBA" id="ARBA00023136"/>
    </source>
</evidence>
<evidence type="ECO:0000256" key="7">
    <source>
        <dbReference type="ARBA" id="ARBA00024033"/>
    </source>
</evidence>
<comment type="subcellular location">
    <subcellularLocation>
        <location evidence="1">Cell membrane</location>
        <topology evidence="1">Multi-pass membrane protein</topology>
    </subcellularLocation>
</comment>
<accession>A0A5S4F3Y3</accession>
<evidence type="ECO:0000256" key="4">
    <source>
        <dbReference type="ARBA" id="ARBA00022692"/>
    </source>
</evidence>
<sequence length="410" mass="44893">MNEPVLTALLLCAGLVLAAAAHRYRWRPSLRTALLVAVGFRVAVLAIAAQGAWQPVDFVQSFQPAGEAILRHEDPVLSTDGSWRFLPMIPYAYAATLAAGIPWEVGGRLVTVLSDLVLVLLIGKLAGPGQEATRRFQYACSPLAVMVAAIHGQVEPVSLMFLVGAYLMARADRGLAAGILFGLALSAKSWPIILLPVLLLMLSTWRQRVIALIAGGAVPLLFFFTLPLGAGTPFSRLPDVVAMLRWVRPIVGEWGWTAWLTGGNWSLEPTYATVGQILIYSVLAVVFWVWRRADPIDLTTAMLLGFMVVTPRLGAQYLLWFVPFLIARPTRWAQYALAACAVWAGLGYIYLTQFDHDGWAYHHAWWAMSSILVIPLLIAAMPWKRRIFLPSHAQEPAPAPVARDLAKAGS</sequence>
<dbReference type="AlphaFoldDB" id="A0A5S4F3Y3"/>
<organism evidence="9 10">
    <name type="scientific">Nonomuraea turkmeniaca</name>
    <dbReference type="NCBI Taxonomy" id="103838"/>
    <lineage>
        <taxon>Bacteria</taxon>
        <taxon>Bacillati</taxon>
        <taxon>Actinomycetota</taxon>
        <taxon>Actinomycetes</taxon>
        <taxon>Streptosporangiales</taxon>
        <taxon>Streptosporangiaceae</taxon>
        <taxon>Nonomuraea</taxon>
    </lineage>
</organism>
<dbReference type="OrthoDB" id="3503478at2"/>
<gene>
    <name evidence="9" type="ORF">ETD86_38205</name>
</gene>
<evidence type="ECO:0000256" key="8">
    <source>
        <dbReference type="SAM" id="Phobius"/>
    </source>
</evidence>
<dbReference type="Proteomes" id="UP000309128">
    <property type="component" value="Unassembled WGS sequence"/>
</dbReference>
<evidence type="ECO:0000256" key="2">
    <source>
        <dbReference type="ARBA" id="ARBA00022475"/>
    </source>
</evidence>
<evidence type="ECO:0000313" key="9">
    <source>
        <dbReference type="EMBL" id="TMR10751.1"/>
    </source>
</evidence>
<feature type="transmembrane region" description="Helical" evidence="8">
    <location>
        <begin position="175"/>
        <end position="202"/>
    </location>
</feature>
<feature type="transmembrane region" description="Helical" evidence="8">
    <location>
        <begin position="209"/>
        <end position="230"/>
    </location>
</feature>
<dbReference type="InterPro" id="IPR018584">
    <property type="entry name" value="GT87"/>
</dbReference>
<reference evidence="9 10" key="1">
    <citation type="submission" date="2019-05" db="EMBL/GenBank/DDBJ databases">
        <title>Draft genome sequence of Nonomuraea turkmeniaca DSM 43926.</title>
        <authorList>
            <person name="Saricaoglu S."/>
            <person name="Isik K."/>
        </authorList>
    </citation>
    <scope>NUCLEOTIDE SEQUENCE [LARGE SCALE GENOMIC DNA]</scope>
    <source>
        <strain evidence="9 10">DSM 43926</strain>
    </source>
</reference>
<feature type="transmembrane region" description="Helical" evidence="8">
    <location>
        <begin position="332"/>
        <end position="351"/>
    </location>
</feature>
<feature type="transmembrane region" description="Helical" evidence="8">
    <location>
        <begin position="270"/>
        <end position="290"/>
    </location>
</feature>
<keyword evidence="4 8" id="KW-0812">Transmembrane</keyword>
<dbReference type="GO" id="GO:0016758">
    <property type="term" value="F:hexosyltransferase activity"/>
    <property type="evidence" value="ECO:0007669"/>
    <property type="project" value="InterPro"/>
</dbReference>
<feature type="transmembrane region" description="Helical" evidence="8">
    <location>
        <begin position="302"/>
        <end position="326"/>
    </location>
</feature>
<keyword evidence="3" id="KW-0808">Transferase</keyword>
<keyword evidence="6 8" id="KW-0472">Membrane</keyword>
<dbReference type="GO" id="GO:0005886">
    <property type="term" value="C:plasma membrane"/>
    <property type="evidence" value="ECO:0007669"/>
    <property type="project" value="UniProtKB-SubCell"/>
</dbReference>
<dbReference type="EMBL" id="VCKY01000178">
    <property type="protein sequence ID" value="TMR10751.1"/>
    <property type="molecule type" value="Genomic_DNA"/>
</dbReference>
<comment type="caution">
    <text evidence="9">The sequence shown here is derived from an EMBL/GenBank/DDBJ whole genome shotgun (WGS) entry which is preliminary data.</text>
</comment>